<dbReference type="EMBL" id="CP136920">
    <property type="protein sequence ID" value="WOO39966.1"/>
    <property type="molecule type" value="Genomic_DNA"/>
</dbReference>
<evidence type="ECO:0000313" key="2">
    <source>
        <dbReference type="Proteomes" id="UP001304300"/>
    </source>
</evidence>
<dbReference type="RefSeq" id="WP_317832035.1">
    <property type="nucleotide sequence ID" value="NZ_CP136920.1"/>
</dbReference>
<dbReference type="KEGG" id="puo:RZN69_15180"/>
<keyword evidence="2" id="KW-1185">Reference proteome</keyword>
<gene>
    <name evidence="1" type="ORF">RZN69_15180</name>
</gene>
<sequence length="68" mass="7877">MRYSEFKNLIEEDLRANPAGKTWKELKASLSLPYSQPCAEWIAQLELDIGLERKEKKGNALIWKLSRA</sequence>
<dbReference type="AlphaFoldDB" id="A0AAQ3L6M2"/>
<accession>A0AAQ3L6M2</accession>
<proteinExistence type="predicted"/>
<organism evidence="1 2">
    <name type="scientific">Rubellicoccus peritrichatus</name>
    <dbReference type="NCBI Taxonomy" id="3080537"/>
    <lineage>
        <taxon>Bacteria</taxon>
        <taxon>Pseudomonadati</taxon>
        <taxon>Verrucomicrobiota</taxon>
        <taxon>Opitutia</taxon>
        <taxon>Puniceicoccales</taxon>
        <taxon>Cerasicoccaceae</taxon>
        <taxon>Rubellicoccus</taxon>
    </lineage>
</organism>
<reference evidence="1 2" key="1">
    <citation type="submission" date="2023-10" db="EMBL/GenBank/DDBJ databases">
        <title>Rubellicoccus peritrichatus gen. nov., sp. nov., isolated from an algae of coral reef tank.</title>
        <authorList>
            <person name="Luo J."/>
        </authorList>
    </citation>
    <scope>NUCLEOTIDE SEQUENCE [LARGE SCALE GENOMIC DNA]</scope>
    <source>
        <strain evidence="1 2">CR14</strain>
    </source>
</reference>
<protein>
    <submittedName>
        <fullName evidence="1">Uncharacterized protein</fullName>
    </submittedName>
</protein>
<dbReference type="Proteomes" id="UP001304300">
    <property type="component" value="Chromosome"/>
</dbReference>
<name>A0AAQ3L6M2_9BACT</name>
<evidence type="ECO:0000313" key="1">
    <source>
        <dbReference type="EMBL" id="WOO39966.1"/>
    </source>
</evidence>